<comment type="caution">
    <text evidence="5">The sequence shown here is derived from an EMBL/GenBank/DDBJ whole genome shotgun (WGS) entry which is preliminary data.</text>
</comment>
<evidence type="ECO:0000256" key="2">
    <source>
        <dbReference type="ARBA" id="ARBA00023167"/>
    </source>
</evidence>
<dbReference type="SUPFAM" id="SSF54631">
    <property type="entry name" value="CBS-domain pair"/>
    <property type="match status" value="1"/>
</dbReference>
<dbReference type="EMBL" id="LGHE01000069">
    <property type="protein sequence ID" value="KUL02202.1"/>
    <property type="molecule type" value="Genomic_DNA"/>
</dbReference>
<dbReference type="PANTHER" id="PTHR43080:SF2">
    <property type="entry name" value="CBS DOMAIN-CONTAINING PROTEIN"/>
    <property type="match status" value="1"/>
</dbReference>
<keyword evidence="2" id="KW-0028">Amino-acid biosynthesis</keyword>
<evidence type="ECO:0000313" key="5">
    <source>
        <dbReference type="EMBL" id="KUL02202.1"/>
    </source>
</evidence>
<protein>
    <submittedName>
        <fullName evidence="5">Signal transduction protein</fullName>
    </submittedName>
</protein>
<dbReference type="SMART" id="SM00116">
    <property type="entry name" value="CBS"/>
    <property type="match status" value="2"/>
</dbReference>
<dbReference type="InterPro" id="IPR000644">
    <property type="entry name" value="CBS_dom"/>
</dbReference>
<name>A0A101IVP4_9EURY</name>
<proteinExistence type="predicted"/>
<dbReference type="PROSITE" id="PS51371">
    <property type="entry name" value="CBS"/>
    <property type="match status" value="2"/>
</dbReference>
<accession>A0A101IVP4</accession>
<dbReference type="PATRIC" id="fig|2198.3.peg.609"/>
<evidence type="ECO:0000313" key="6">
    <source>
        <dbReference type="Proteomes" id="UP000054598"/>
    </source>
</evidence>
<dbReference type="Pfam" id="PF00571">
    <property type="entry name" value="CBS"/>
    <property type="match status" value="2"/>
</dbReference>
<dbReference type="Proteomes" id="UP000054598">
    <property type="component" value="Unassembled WGS sequence"/>
</dbReference>
<dbReference type="AlphaFoldDB" id="A0A101IVP4"/>
<dbReference type="InterPro" id="IPR051257">
    <property type="entry name" value="Diverse_CBS-Domain"/>
</dbReference>
<dbReference type="GO" id="GO:0009086">
    <property type="term" value="P:methionine biosynthetic process"/>
    <property type="evidence" value="ECO:0007669"/>
    <property type="project" value="UniProtKB-KW"/>
</dbReference>
<dbReference type="CDD" id="cd04586">
    <property type="entry name" value="CBS_pair_BON_assoc"/>
    <property type="match status" value="1"/>
</dbReference>
<reference evidence="6" key="1">
    <citation type="journal article" date="2015" name="MBio">
        <title>Genome-Resolved Metagenomic Analysis Reveals Roles for Candidate Phyla and Other Microbial Community Members in Biogeochemical Transformations in Oil Reservoirs.</title>
        <authorList>
            <person name="Hu P."/>
            <person name="Tom L."/>
            <person name="Singh A."/>
            <person name="Thomas B.C."/>
            <person name="Baker B.J."/>
            <person name="Piceno Y.M."/>
            <person name="Andersen G.L."/>
            <person name="Banfield J.F."/>
        </authorList>
    </citation>
    <scope>NUCLEOTIDE SEQUENCE [LARGE SCALE GENOMIC DNA]</scope>
</reference>
<feature type="domain" description="CBS" evidence="4">
    <location>
        <begin position="104"/>
        <end position="160"/>
    </location>
</feature>
<dbReference type="PANTHER" id="PTHR43080">
    <property type="entry name" value="CBS DOMAIN-CONTAINING PROTEIN CBSX3, MITOCHONDRIAL"/>
    <property type="match status" value="1"/>
</dbReference>
<evidence type="ECO:0000256" key="3">
    <source>
        <dbReference type="PROSITE-ProRule" id="PRU00703"/>
    </source>
</evidence>
<dbReference type="InterPro" id="IPR046342">
    <property type="entry name" value="CBS_dom_sf"/>
</dbReference>
<keyword evidence="1 3" id="KW-0129">CBS domain</keyword>
<evidence type="ECO:0000256" key="1">
    <source>
        <dbReference type="ARBA" id="ARBA00023122"/>
    </source>
</evidence>
<feature type="domain" description="CBS" evidence="4">
    <location>
        <begin position="8"/>
        <end position="64"/>
    </location>
</feature>
<evidence type="ECO:0000259" key="4">
    <source>
        <dbReference type="PROSITE" id="PS51371"/>
    </source>
</evidence>
<keyword evidence="2" id="KW-0486">Methionine biosynthesis</keyword>
<gene>
    <name evidence="5" type="ORF">XE10_0771</name>
</gene>
<sequence>MMLVKDVMTPDPVTVRVDSPVREAAGLLRKYHIGGLPVMDGERVAGIVTETDVLSLLDTGDLSSDLWLPSPLEVIEVPVREFINWEKTKRALTDIGDMEVRRVMSSPVIAIDEESDITDAAAQMLQEGIARLPVLRDGRLVGIVTRADIVQGLGASSREEVS</sequence>
<dbReference type="Gene3D" id="3.10.580.10">
    <property type="entry name" value="CBS-domain"/>
    <property type="match status" value="1"/>
</dbReference>
<organism evidence="5 6">
    <name type="scientific">Methanoculleus marisnigri</name>
    <dbReference type="NCBI Taxonomy" id="2198"/>
    <lineage>
        <taxon>Archaea</taxon>
        <taxon>Methanobacteriati</taxon>
        <taxon>Methanobacteriota</taxon>
        <taxon>Stenosarchaea group</taxon>
        <taxon>Methanomicrobia</taxon>
        <taxon>Methanomicrobiales</taxon>
        <taxon>Methanomicrobiaceae</taxon>
        <taxon>Methanoculleus</taxon>
    </lineage>
</organism>